<sequence length="424" mass="43989">MRLHHGVRLAVVLGLLATGVACSGGDGSGGDGKVQLTVLSHYGSDPAKAGLDKMIAQWNQENPDVQVKSEVVKFDDLLTTLTVRQTGGRGADIVSAYGLWGGQLQKANVVAKVPDDVAQKIKASYSPAALGAVTTGDTLLGYPTELNTYALFYNKKILAAAGVTKPPATWAELADTAKKVAKRDAKGNVQVEGLSLIQDGDNKSAHPFLSLLDAAGGSFLGEDGTAQFAGEQGKAALGLEADLAGAKATDPSIMPTKQFRSGGVAMAIQAGWWVGSLKTQMAGKYSDVGVAPIPGPAAGSKGSLAYGFFMGVNQRSKHPDEAWKFLTWLNEHQGSAGVTGMGEYLAGMGLIPPRTADAATLKKSLDDPNLVPIYDAAEYAMPEPNLAGAYEAKTALHNAIMTVLADGKSPDEALTQAAKAVKPQ</sequence>
<dbReference type="Proteomes" id="UP000318380">
    <property type="component" value="Unassembled WGS sequence"/>
</dbReference>
<comment type="similarity">
    <text evidence="1">Belongs to the bacterial solute-binding protein 1 family.</text>
</comment>
<keyword evidence="6" id="KW-1185">Reference proteome</keyword>
<dbReference type="SUPFAM" id="SSF53850">
    <property type="entry name" value="Periplasmic binding protein-like II"/>
    <property type="match status" value="1"/>
</dbReference>
<dbReference type="PANTHER" id="PTHR30061:SF50">
    <property type="entry name" value="MALTOSE_MALTODEXTRIN-BINDING PERIPLASMIC PROTEIN"/>
    <property type="match status" value="1"/>
</dbReference>
<dbReference type="EMBL" id="VIVK01000002">
    <property type="protein sequence ID" value="TWD75268.1"/>
    <property type="molecule type" value="Genomic_DNA"/>
</dbReference>
<keyword evidence="5" id="KW-0762">Sugar transport</keyword>
<protein>
    <submittedName>
        <fullName evidence="5">Multiple sugar transport system substrate-binding protein</fullName>
    </submittedName>
</protein>
<name>A0A561B936_9ACTN</name>
<evidence type="ECO:0000256" key="2">
    <source>
        <dbReference type="ARBA" id="ARBA00022448"/>
    </source>
</evidence>
<dbReference type="InterPro" id="IPR006059">
    <property type="entry name" value="SBP"/>
</dbReference>
<evidence type="ECO:0000256" key="4">
    <source>
        <dbReference type="SAM" id="SignalP"/>
    </source>
</evidence>
<comment type="caution">
    <text evidence="5">The sequence shown here is derived from an EMBL/GenBank/DDBJ whole genome shotgun (WGS) entry which is preliminary data.</text>
</comment>
<feature type="chain" id="PRO_5038667337" evidence="4">
    <location>
        <begin position="24"/>
        <end position="424"/>
    </location>
</feature>
<dbReference type="PANTHER" id="PTHR30061">
    <property type="entry name" value="MALTOSE-BINDING PERIPLASMIC PROTEIN"/>
    <property type="match status" value="1"/>
</dbReference>
<gene>
    <name evidence="5" type="ORF">FB561_6706</name>
</gene>
<dbReference type="AlphaFoldDB" id="A0A561B936"/>
<evidence type="ECO:0000256" key="3">
    <source>
        <dbReference type="ARBA" id="ARBA00022729"/>
    </source>
</evidence>
<organism evidence="5 6">
    <name type="scientific">Kribbella amoyensis</name>
    <dbReference type="NCBI Taxonomy" id="996641"/>
    <lineage>
        <taxon>Bacteria</taxon>
        <taxon>Bacillati</taxon>
        <taxon>Actinomycetota</taxon>
        <taxon>Actinomycetes</taxon>
        <taxon>Propionibacteriales</taxon>
        <taxon>Kribbellaceae</taxon>
        <taxon>Kribbella</taxon>
    </lineage>
</organism>
<dbReference type="GO" id="GO:0015768">
    <property type="term" value="P:maltose transport"/>
    <property type="evidence" value="ECO:0007669"/>
    <property type="project" value="TreeGrafter"/>
</dbReference>
<evidence type="ECO:0000256" key="1">
    <source>
        <dbReference type="ARBA" id="ARBA00008520"/>
    </source>
</evidence>
<feature type="signal peptide" evidence="4">
    <location>
        <begin position="1"/>
        <end position="23"/>
    </location>
</feature>
<evidence type="ECO:0000313" key="6">
    <source>
        <dbReference type="Proteomes" id="UP000318380"/>
    </source>
</evidence>
<dbReference type="RefSeq" id="WP_145813991.1">
    <property type="nucleotide sequence ID" value="NZ_VIVK01000002.1"/>
</dbReference>
<dbReference type="Gene3D" id="3.40.190.10">
    <property type="entry name" value="Periplasmic binding protein-like II"/>
    <property type="match status" value="2"/>
</dbReference>
<reference evidence="5 6" key="1">
    <citation type="submission" date="2019-06" db="EMBL/GenBank/DDBJ databases">
        <title>Sequencing the genomes of 1000 actinobacteria strains.</title>
        <authorList>
            <person name="Klenk H.-P."/>
        </authorList>
    </citation>
    <scope>NUCLEOTIDE SEQUENCE [LARGE SCALE GENOMIC DNA]</scope>
    <source>
        <strain evidence="5 6">DSM 24683</strain>
    </source>
</reference>
<keyword evidence="2" id="KW-0813">Transport</keyword>
<dbReference type="GO" id="GO:1901982">
    <property type="term" value="F:maltose binding"/>
    <property type="evidence" value="ECO:0007669"/>
    <property type="project" value="TreeGrafter"/>
</dbReference>
<proteinExistence type="inferred from homology"/>
<dbReference type="OrthoDB" id="4289620at2"/>
<keyword evidence="3 4" id="KW-0732">Signal</keyword>
<accession>A0A561B936</accession>
<evidence type="ECO:0000313" key="5">
    <source>
        <dbReference type="EMBL" id="TWD75268.1"/>
    </source>
</evidence>
<dbReference type="PROSITE" id="PS51257">
    <property type="entry name" value="PROKAR_LIPOPROTEIN"/>
    <property type="match status" value="1"/>
</dbReference>
<dbReference type="GO" id="GO:0055052">
    <property type="term" value="C:ATP-binding cassette (ABC) transporter complex, substrate-binding subunit-containing"/>
    <property type="evidence" value="ECO:0007669"/>
    <property type="project" value="TreeGrafter"/>
</dbReference>
<dbReference type="Pfam" id="PF01547">
    <property type="entry name" value="SBP_bac_1"/>
    <property type="match status" value="1"/>
</dbReference>
<dbReference type="GO" id="GO:0042956">
    <property type="term" value="P:maltodextrin transmembrane transport"/>
    <property type="evidence" value="ECO:0007669"/>
    <property type="project" value="TreeGrafter"/>
</dbReference>